<feature type="transmembrane region" description="Helical" evidence="1">
    <location>
        <begin position="20"/>
        <end position="43"/>
    </location>
</feature>
<reference evidence="2 3" key="1">
    <citation type="submission" date="2021-06" db="EMBL/GenBank/DDBJ databases">
        <authorList>
            <person name="Criscuolo A."/>
        </authorList>
    </citation>
    <scope>NUCLEOTIDE SEQUENCE [LARGE SCALE GENOMIC DNA]</scope>
    <source>
        <strain evidence="3">CIP 111802</strain>
    </source>
</reference>
<keyword evidence="1" id="KW-0812">Transmembrane</keyword>
<evidence type="ECO:0000313" key="2">
    <source>
        <dbReference type="EMBL" id="CAG7616377.1"/>
    </source>
</evidence>
<evidence type="ECO:0000256" key="1">
    <source>
        <dbReference type="SAM" id="Phobius"/>
    </source>
</evidence>
<feature type="transmembrane region" description="Helical" evidence="1">
    <location>
        <begin position="49"/>
        <end position="73"/>
    </location>
</feature>
<name>A0ABM8VAG1_9BACL</name>
<proteinExistence type="predicted"/>
<dbReference type="InterPro" id="IPR018729">
    <property type="entry name" value="DUF2269_transmembrane"/>
</dbReference>
<feature type="transmembrane region" description="Helical" evidence="1">
    <location>
        <begin position="103"/>
        <end position="120"/>
    </location>
</feature>
<accession>A0ABM8VAG1</accession>
<keyword evidence="1" id="KW-0472">Membrane</keyword>
<keyword evidence="1" id="KW-1133">Transmembrane helix</keyword>
<dbReference type="EMBL" id="CAJVCE010000001">
    <property type="protein sequence ID" value="CAG7616377.1"/>
    <property type="molecule type" value="Genomic_DNA"/>
</dbReference>
<protein>
    <recommendedName>
        <fullName evidence="4">DUF2269 family protein</fullName>
    </recommendedName>
</protein>
<dbReference type="Proteomes" id="UP000730618">
    <property type="component" value="Unassembled WGS sequence"/>
</dbReference>
<evidence type="ECO:0000313" key="3">
    <source>
        <dbReference type="Proteomes" id="UP000730618"/>
    </source>
</evidence>
<comment type="caution">
    <text evidence="2">The sequence shown here is derived from an EMBL/GenBank/DDBJ whole genome shotgun (WGS) entry which is preliminary data.</text>
</comment>
<keyword evidence="3" id="KW-1185">Reference proteome</keyword>
<organism evidence="2 3">
    <name type="scientific">Paenibacillus allorhizosphaerae</name>
    <dbReference type="NCBI Taxonomy" id="2849866"/>
    <lineage>
        <taxon>Bacteria</taxon>
        <taxon>Bacillati</taxon>
        <taxon>Bacillota</taxon>
        <taxon>Bacilli</taxon>
        <taxon>Bacillales</taxon>
        <taxon>Paenibacillaceae</taxon>
        <taxon>Paenibacillus</taxon>
    </lineage>
</organism>
<evidence type="ECO:0008006" key="4">
    <source>
        <dbReference type="Google" id="ProtNLM"/>
    </source>
</evidence>
<sequence>MSGVRTAEQAKFGLAMQNKLAILPKIGGSLLLLSGLALGLMNTSLFRELWYVASIAIFFLILIILAVFLPAGIKHQLALLQQQTYGDALPDSYRQSRKRSARLEGIANFAVFLSLILMVFKPF</sequence>
<gene>
    <name evidence="2" type="ORF">PAECIP111802_00281</name>
</gene>
<dbReference type="Pfam" id="PF10027">
    <property type="entry name" value="DUF2269"/>
    <property type="match status" value="1"/>
</dbReference>